<gene>
    <name evidence="2" type="ORF">H9926_02520</name>
</gene>
<proteinExistence type="predicted"/>
<organism evidence="2 3">
    <name type="scientific">Candidatus Eisenbergiella intestinigallinarum</name>
    <dbReference type="NCBI Taxonomy" id="2838549"/>
    <lineage>
        <taxon>Bacteria</taxon>
        <taxon>Bacillati</taxon>
        <taxon>Bacillota</taxon>
        <taxon>Clostridia</taxon>
        <taxon>Lachnospirales</taxon>
        <taxon>Lachnospiraceae</taxon>
        <taxon>Eisenbergiella</taxon>
    </lineage>
</organism>
<reference evidence="2" key="1">
    <citation type="journal article" date="2021" name="PeerJ">
        <title>Extensive microbial diversity within the chicken gut microbiome revealed by metagenomics and culture.</title>
        <authorList>
            <person name="Gilroy R."/>
            <person name="Ravi A."/>
            <person name="Getino M."/>
            <person name="Pursley I."/>
            <person name="Horton D.L."/>
            <person name="Alikhan N.F."/>
            <person name="Baker D."/>
            <person name="Gharbi K."/>
            <person name="Hall N."/>
            <person name="Watson M."/>
            <person name="Adriaenssens E.M."/>
            <person name="Foster-Nyarko E."/>
            <person name="Jarju S."/>
            <person name="Secka A."/>
            <person name="Antonio M."/>
            <person name="Oren A."/>
            <person name="Chaudhuri R.R."/>
            <person name="La Ragione R."/>
            <person name="Hildebrand F."/>
            <person name="Pallen M.J."/>
        </authorList>
    </citation>
    <scope>NUCLEOTIDE SEQUENCE</scope>
    <source>
        <strain evidence="2">ChiBcec1-1630</strain>
    </source>
</reference>
<dbReference type="SUPFAM" id="SSF46785">
    <property type="entry name" value="Winged helix' DNA-binding domain"/>
    <property type="match status" value="1"/>
</dbReference>
<accession>A0A9D2QIW7</accession>
<feature type="non-terminal residue" evidence="2">
    <location>
        <position position="61"/>
    </location>
</feature>
<dbReference type="EMBL" id="DWVS01000056">
    <property type="protein sequence ID" value="HJC86872.1"/>
    <property type="molecule type" value="Genomic_DNA"/>
</dbReference>
<dbReference type="InterPro" id="IPR036390">
    <property type="entry name" value="WH_DNA-bd_sf"/>
</dbReference>
<dbReference type="PANTHER" id="PTHR34293">
    <property type="entry name" value="HTH-TYPE TRANSCRIPTIONAL REGULATOR TRMBL2"/>
    <property type="match status" value="1"/>
</dbReference>
<dbReference type="Pfam" id="PF01978">
    <property type="entry name" value="TrmB"/>
    <property type="match status" value="1"/>
</dbReference>
<comment type="caution">
    <text evidence="2">The sequence shown here is derived from an EMBL/GenBank/DDBJ whole genome shotgun (WGS) entry which is preliminary data.</text>
</comment>
<reference evidence="2" key="2">
    <citation type="submission" date="2021-04" db="EMBL/GenBank/DDBJ databases">
        <authorList>
            <person name="Gilroy R."/>
        </authorList>
    </citation>
    <scope>NUCLEOTIDE SEQUENCE</scope>
    <source>
        <strain evidence="2">ChiBcec1-1630</strain>
    </source>
</reference>
<evidence type="ECO:0000313" key="3">
    <source>
        <dbReference type="Proteomes" id="UP000823922"/>
    </source>
</evidence>
<evidence type="ECO:0000259" key="1">
    <source>
        <dbReference type="Pfam" id="PF01978"/>
    </source>
</evidence>
<feature type="domain" description="Transcription regulator TrmB N-terminal" evidence="1">
    <location>
        <begin position="10"/>
        <end position="60"/>
    </location>
</feature>
<sequence>MDDMIFVEKLTAFGLTRQEASIYLCLYKNGTLTGYEAAKLTGISRSNVYNALAGLAEKGAA</sequence>
<dbReference type="Proteomes" id="UP000823922">
    <property type="component" value="Unassembled WGS sequence"/>
</dbReference>
<dbReference type="Gene3D" id="1.10.10.10">
    <property type="entry name" value="Winged helix-like DNA-binding domain superfamily/Winged helix DNA-binding domain"/>
    <property type="match status" value="1"/>
</dbReference>
<evidence type="ECO:0000313" key="2">
    <source>
        <dbReference type="EMBL" id="HJC86872.1"/>
    </source>
</evidence>
<name>A0A9D2QIW7_9FIRM</name>
<dbReference type="InterPro" id="IPR036388">
    <property type="entry name" value="WH-like_DNA-bd_sf"/>
</dbReference>
<protein>
    <submittedName>
        <fullName evidence="2">TrmB family transcriptional regulator</fullName>
    </submittedName>
</protein>
<dbReference type="AlphaFoldDB" id="A0A9D2QIW7"/>
<dbReference type="PANTHER" id="PTHR34293:SF1">
    <property type="entry name" value="HTH-TYPE TRANSCRIPTIONAL REGULATOR TRMBL2"/>
    <property type="match status" value="1"/>
</dbReference>
<dbReference type="InterPro" id="IPR002831">
    <property type="entry name" value="Tscrpt_reg_TrmB_N"/>
</dbReference>
<dbReference type="InterPro" id="IPR051797">
    <property type="entry name" value="TrmB-like"/>
</dbReference>